<dbReference type="InterPro" id="IPR042566">
    <property type="entry name" value="L1_C"/>
</dbReference>
<protein>
    <submittedName>
        <fullName evidence="1">Uncharacterized protein</fullName>
    </submittedName>
</protein>
<dbReference type="Proteomes" id="UP001529510">
    <property type="component" value="Unassembled WGS sequence"/>
</dbReference>
<reference evidence="1 2" key="1">
    <citation type="submission" date="2024-05" db="EMBL/GenBank/DDBJ databases">
        <title>Genome sequencing and assembly of Indian major carp, Cirrhinus mrigala (Hamilton, 1822).</title>
        <authorList>
            <person name="Mohindra V."/>
            <person name="Chowdhury L.M."/>
            <person name="Lal K."/>
            <person name="Jena J.K."/>
        </authorList>
    </citation>
    <scope>NUCLEOTIDE SEQUENCE [LARGE SCALE GENOMIC DNA]</scope>
    <source>
        <strain evidence="1">CM1030</strain>
        <tissue evidence="1">Blood</tissue>
    </source>
</reference>
<feature type="non-terminal residue" evidence="1">
    <location>
        <position position="1"/>
    </location>
</feature>
<gene>
    <name evidence="1" type="ORF">M9458_053625</name>
</gene>
<evidence type="ECO:0000313" key="2">
    <source>
        <dbReference type="Proteomes" id="UP001529510"/>
    </source>
</evidence>
<dbReference type="Gene3D" id="3.30.250.20">
    <property type="entry name" value="L1 transposable element, C-terminal domain"/>
    <property type="match status" value="1"/>
</dbReference>
<keyword evidence="2" id="KW-1185">Reference proteome</keyword>
<comment type="caution">
    <text evidence="1">The sequence shown here is derived from an EMBL/GenBank/DDBJ whole genome shotgun (WGS) entry which is preliminary data.</text>
</comment>
<accession>A0ABD0MLZ3</accession>
<sequence length="71" mass="7969">RRRAQVRDVIRHLKKKGITARSFYPAQLKISLDSGDKSFSPLADALPTLQELGIALETELSKDAERRPPPD</sequence>
<dbReference type="EMBL" id="JAMKFB020000258">
    <property type="protein sequence ID" value="KAL0151112.1"/>
    <property type="molecule type" value="Genomic_DNA"/>
</dbReference>
<organism evidence="1 2">
    <name type="scientific">Cirrhinus mrigala</name>
    <name type="common">Mrigala</name>
    <dbReference type="NCBI Taxonomy" id="683832"/>
    <lineage>
        <taxon>Eukaryota</taxon>
        <taxon>Metazoa</taxon>
        <taxon>Chordata</taxon>
        <taxon>Craniata</taxon>
        <taxon>Vertebrata</taxon>
        <taxon>Euteleostomi</taxon>
        <taxon>Actinopterygii</taxon>
        <taxon>Neopterygii</taxon>
        <taxon>Teleostei</taxon>
        <taxon>Ostariophysi</taxon>
        <taxon>Cypriniformes</taxon>
        <taxon>Cyprinidae</taxon>
        <taxon>Labeoninae</taxon>
        <taxon>Labeonini</taxon>
        <taxon>Cirrhinus</taxon>
    </lineage>
</organism>
<proteinExistence type="predicted"/>
<dbReference type="AlphaFoldDB" id="A0ABD0MLZ3"/>
<name>A0ABD0MLZ3_CIRMR</name>
<evidence type="ECO:0000313" key="1">
    <source>
        <dbReference type="EMBL" id="KAL0151112.1"/>
    </source>
</evidence>